<feature type="site" description="Catalytically relevant" evidence="10">
    <location>
        <position position="110"/>
    </location>
</feature>
<dbReference type="EMBL" id="QFXC01000013">
    <property type="protein sequence ID" value="RDH81706.1"/>
    <property type="molecule type" value="Genomic_DNA"/>
</dbReference>
<comment type="caution">
    <text evidence="14">The sequence shown here is derived from an EMBL/GenBank/DDBJ whole genome shotgun (WGS) entry which is preliminary data.</text>
</comment>
<evidence type="ECO:0000256" key="3">
    <source>
        <dbReference type="ARBA" id="ARBA00011881"/>
    </source>
</evidence>
<dbReference type="Gene3D" id="3.10.580.10">
    <property type="entry name" value="CBS-domain"/>
    <property type="match status" value="1"/>
</dbReference>
<dbReference type="Pfam" id="PF01380">
    <property type="entry name" value="SIS"/>
    <property type="match status" value="1"/>
</dbReference>
<comment type="catalytic activity">
    <reaction evidence="8">
        <text>D-arabinose 5-phosphate = D-ribulose 5-phosphate</text>
        <dbReference type="Rhea" id="RHEA:23104"/>
        <dbReference type="ChEBI" id="CHEBI:57693"/>
        <dbReference type="ChEBI" id="CHEBI:58121"/>
        <dbReference type="EC" id="5.3.1.13"/>
    </reaction>
</comment>
<evidence type="ECO:0000313" key="15">
    <source>
        <dbReference type="Proteomes" id="UP000254266"/>
    </source>
</evidence>
<dbReference type="EC" id="5.3.1.13" evidence="8"/>
<protein>
    <recommendedName>
        <fullName evidence="8">Arabinose 5-phosphate isomerase</fullName>
        <shortName evidence="8">API</shortName>
        <ecNumber evidence="8">5.3.1.13</ecNumber>
    </recommendedName>
</protein>
<organism evidence="14 15">
    <name type="scientific">endosymbiont of Galathealinum brachiosum</name>
    <dbReference type="NCBI Taxonomy" id="2200906"/>
    <lineage>
        <taxon>Bacteria</taxon>
        <taxon>Pseudomonadati</taxon>
        <taxon>Pseudomonadota</taxon>
        <taxon>Gammaproteobacteria</taxon>
        <taxon>sulfur-oxidizing symbionts</taxon>
    </lineage>
</organism>
<gene>
    <name evidence="14" type="ORF">DIZ80_14850</name>
</gene>
<dbReference type="SUPFAM" id="SSF53697">
    <property type="entry name" value="SIS domain"/>
    <property type="match status" value="1"/>
</dbReference>
<dbReference type="AlphaFoldDB" id="A0A370DBZ7"/>
<evidence type="ECO:0000256" key="5">
    <source>
        <dbReference type="ARBA" id="ARBA00023122"/>
    </source>
</evidence>
<evidence type="ECO:0000259" key="12">
    <source>
        <dbReference type="PROSITE" id="PS51371"/>
    </source>
</evidence>
<evidence type="ECO:0000256" key="11">
    <source>
        <dbReference type="PROSITE-ProRule" id="PRU00703"/>
    </source>
</evidence>
<keyword evidence="9" id="KW-0862">Zinc</keyword>
<name>A0A370DBZ7_9GAMM</name>
<dbReference type="GO" id="GO:0097367">
    <property type="term" value="F:carbohydrate derivative binding"/>
    <property type="evidence" value="ECO:0007669"/>
    <property type="project" value="InterPro"/>
</dbReference>
<dbReference type="InterPro" id="IPR035474">
    <property type="entry name" value="SIS_Kpsf"/>
</dbReference>
<evidence type="ECO:0000256" key="8">
    <source>
        <dbReference type="PIRNR" id="PIRNR004692"/>
    </source>
</evidence>
<evidence type="ECO:0000256" key="7">
    <source>
        <dbReference type="ARBA" id="ARBA00060658"/>
    </source>
</evidence>
<feature type="site" description="Catalytically relevant" evidence="10">
    <location>
        <position position="58"/>
    </location>
</feature>
<feature type="domain" description="SIS" evidence="13">
    <location>
        <begin position="40"/>
        <end position="183"/>
    </location>
</feature>
<dbReference type="Pfam" id="PF00571">
    <property type="entry name" value="CBS"/>
    <property type="match status" value="2"/>
</dbReference>
<keyword evidence="15" id="KW-1185">Reference proteome</keyword>
<dbReference type="Gene3D" id="3.40.50.10490">
    <property type="entry name" value="Glucose-6-phosphate isomerase like protein, domain 1"/>
    <property type="match status" value="1"/>
</dbReference>
<keyword evidence="6 8" id="KW-0413">Isomerase</keyword>
<keyword evidence="5 11" id="KW-0129">CBS domain</keyword>
<feature type="site" description="Catalytically relevant" evidence="10">
    <location>
        <position position="151"/>
    </location>
</feature>
<dbReference type="GO" id="GO:0019146">
    <property type="term" value="F:arabinose-5-phosphate isomerase activity"/>
    <property type="evidence" value="ECO:0007669"/>
    <property type="project" value="UniProtKB-EC"/>
</dbReference>
<comment type="pathway">
    <text evidence="1">Bacterial outer membrane biogenesis; lipopolysaccharide biosynthesis.</text>
</comment>
<evidence type="ECO:0000256" key="6">
    <source>
        <dbReference type="ARBA" id="ARBA00023235"/>
    </source>
</evidence>
<dbReference type="GO" id="GO:0046872">
    <property type="term" value="F:metal ion binding"/>
    <property type="evidence" value="ECO:0007669"/>
    <property type="project" value="UniProtKB-KW"/>
</dbReference>
<dbReference type="FunFam" id="3.40.50.10490:FF:000011">
    <property type="entry name" value="Arabinose 5-phosphate isomerase"/>
    <property type="match status" value="1"/>
</dbReference>
<comment type="similarity">
    <text evidence="2 8">Belongs to the SIS family. GutQ/KpsF subfamily.</text>
</comment>
<dbReference type="InterPro" id="IPR004800">
    <property type="entry name" value="KdsD/KpsF-type"/>
</dbReference>
<dbReference type="InterPro" id="IPR046342">
    <property type="entry name" value="CBS_dom_sf"/>
</dbReference>
<comment type="subunit">
    <text evidence="3">Homotetramer.</text>
</comment>
<feature type="domain" description="CBS" evidence="12">
    <location>
        <begin position="209"/>
        <end position="267"/>
    </location>
</feature>
<dbReference type="GO" id="GO:1901135">
    <property type="term" value="P:carbohydrate derivative metabolic process"/>
    <property type="evidence" value="ECO:0007669"/>
    <property type="project" value="InterPro"/>
</dbReference>
<reference evidence="14 15" key="1">
    <citation type="journal article" date="2018" name="ISME J.">
        <title>Endosymbiont genomes yield clues of tubeworm success.</title>
        <authorList>
            <person name="Li Y."/>
            <person name="Liles M.R."/>
            <person name="Halanych K.M."/>
        </authorList>
    </citation>
    <scope>NUCLEOTIDE SEQUENCE [LARGE SCALE GENOMIC DNA]</scope>
    <source>
        <strain evidence="14">A1464</strain>
    </source>
</reference>
<proteinExistence type="inferred from homology"/>
<keyword evidence="9" id="KW-0479">Metal-binding</keyword>
<evidence type="ECO:0000259" key="13">
    <source>
        <dbReference type="PROSITE" id="PS51464"/>
    </source>
</evidence>
<sequence length="328" mass="35002">MQSKQIHPEQIKKLGLAVIDTELSAVDALRAQIDDNFVSACKLMLGCEGRVVVIGMGKSGHIGNKIAATMASTGTPAFFVHPGEASHGDLGMITPKDVVIALSNSGETGEILTIIPILKRLSVPMISITGNRSSTLSTEADINLHAGVEKEACPLGLAPTSSTTVALVLGDALAVALLDARGFTEEDFALSHPGGSLGRRLLLHVKDIMHTGEQIPQVHENDTLRDALLVMTEKGLGMTGIVDDNQKVLGIYTDGDLRRTLDKNFDVHKAIIKDVMTANCKTTREHLLAAEALTEMQQNKINAMLVVDENDKLIGALNMHDLLRAGVV</sequence>
<dbReference type="NCBIfam" id="TIGR00393">
    <property type="entry name" value="kpsF"/>
    <property type="match status" value="1"/>
</dbReference>
<dbReference type="CDD" id="cd04604">
    <property type="entry name" value="CBS_pair_SIS_assoc"/>
    <property type="match status" value="1"/>
</dbReference>
<comment type="pathway">
    <text evidence="7">Carbohydrate biosynthesis; 3-deoxy-D-manno-octulosonate biosynthesis; 3-deoxy-D-manno-octulosonate from D-ribulose 5-phosphate: step 1/3.</text>
</comment>
<dbReference type="FunFam" id="3.10.580.10:FF:000007">
    <property type="entry name" value="Arabinose 5-phosphate isomerase"/>
    <property type="match status" value="1"/>
</dbReference>
<keyword evidence="4" id="KW-0677">Repeat</keyword>
<evidence type="ECO:0000256" key="1">
    <source>
        <dbReference type="ARBA" id="ARBA00004756"/>
    </source>
</evidence>
<dbReference type="PANTHER" id="PTHR42745">
    <property type="match status" value="1"/>
</dbReference>
<feature type="site" description="Catalytically relevant" evidence="10">
    <location>
        <position position="192"/>
    </location>
</feature>
<dbReference type="InterPro" id="IPR050986">
    <property type="entry name" value="GutQ/KpsF_isomerases"/>
</dbReference>
<dbReference type="SMART" id="SM00116">
    <property type="entry name" value="CBS"/>
    <property type="match status" value="2"/>
</dbReference>
<dbReference type="InterPro" id="IPR046348">
    <property type="entry name" value="SIS_dom_sf"/>
</dbReference>
<feature type="binding site" evidence="9">
    <location>
        <position position="81"/>
    </location>
    <ligand>
        <name>Zn(2+)</name>
        <dbReference type="ChEBI" id="CHEBI:29105"/>
    </ligand>
</feature>
<evidence type="ECO:0000256" key="10">
    <source>
        <dbReference type="PIRSR" id="PIRSR004692-3"/>
    </source>
</evidence>
<dbReference type="CDD" id="cd05014">
    <property type="entry name" value="SIS_Kpsf"/>
    <property type="match status" value="1"/>
</dbReference>
<evidence type="ECO:0000256" key="2">
    <source>
        <dbReference type="ARBA" id="ARBA00008165"/>
    </source>
</evidence>
<dbReference type="PROSITE" id="PS51464">
    <property type="entry name" value="SIS"/>
    <property type="match status" value="1"/>
</dbReference>
<dbReference type="PROSITE" id="PS51371">
    <property type="entry name" value="CBS"/>
    <property type="match status" value="2"/>
</dbReference>
<dbReference type="InterPro" id="IPR001347">
    <property type="entry name" value="SIS_dom"/>
</dbReference>
<dbReference type="PIRSF" id="PIRSF004692">
    <property type="entry name" value="KdsD_KpsF"/>
    <property type="match status" value="1"/>
</dbReference>
<dbReference type="Proteomes" id="UP000254266">
    <property type="component" value="Unassembled WGS sequence"/>
</dbReference>
<feature type="domain" description="CBS" evidence="12">
    <location>
        <begin position="276"/>
        <end position="328"/>
    </location>
</feature>
<dbReference type="InterPro" id="IPR000644">
    <property type="entry name" value="CBS_dom"/>
</dbReference>
<evidence type="ECO:0000256" key="4">
    <source>
        <dbReference type="ARBA" id="ARBA00022737"/>
    </source>
</evidence>
<evidence type="ECO:0000313" key="14">
    <source>
        <dbReference type="EMBL" id="RDH81706.1"/>
    </source>
</evidence>
<accession>A0A370DBZ7</accession>
<dbReference type="GO" id="GO:0005975">
    <property type="term" value="P:carbohydrate metabolic process"/>
    <property type="evidence" value="ECO:0007669"/>
    <property type="project" value="InterPro"/>
</dbReference>
<dbReference type="PANTHER" id="PTHR42745:SF1">
    <property type="entry name" value="ARABINOSE 5-PHOSPHATE ISOMERASE KDSD"/>
    <property type="match status" value="1"/>
</dbReference>
<evidence type="ECO:0000256" key="9">
    <source>
        <dbReference type="PIRSR" id="PIRSR004692-2"/>
    </source>
</evidence>